<gene>
    <name evidence="6" type="ORF">GA0061070_101247</name>
</gene>
<dbReference type="PANTHER" id="PTHR30537">
    <property type="entry name" value="HTH-TYPE TRANSCRIPTIONAL REGULATOR"/>
    <property type="match status" value="1"/>
</dbReference>
<evidence type="ECO:0000256" key="3">
    <source>
        <dbReference type="ARBA" id="ARBA00023125"/>
    </source>
</evidence>
<dbReference type="PANTHER" id="PTHR30537:SF1">
    <property type="entry name" value="HTH-TYPE TRANSCRIPTIONAL REGULATOR PGRR"/>
    <property type="match status" value="1"/>
</dbReference>
<dbReference type="InterPro" id="IPR058163">
    <property type="entry name" value="LysR-type_TF_proteobact-type"/>
</dbReference>
<dbReference type="CDD" id="cd08474">
    <property type="entry name" value="PBP2_CrgA_like_5"/>
    <property type="match status" value="1"/>
</dbReference>
<name>A0A1C4CPD5_9ENTR</name>
<dbReference type="InterPro" id="IPR036388">
    <property type="entry name" value="WH-like_DNA-bd_sf"/>
</dbReference>
<dbReference type="Pfam" id="PF00126">
    <property type="entry name" value="HTH_1"/>
    <property type="match status" value="1"/>
</dbReference>
<feature type="domain" description="HTH lysR-type" evidence="5">
    <location>
        <begin position="4"/>
        <end position="61"/>
    </location>
</feature>
<evidence type="ECO:0000313" key="7">
    <source>
        <dbReference type="Proteomes" id="UP000198515"/>
    </source>
</evidence>
<organism evidence="6 7">
    <name type="scientific">Kosakonia oryziphila</name>
    <dbReference type="NCBI Taxonomy" id="1005667"/>
    <lineage>
        <taxon>Bacteria</taxon>
        <taxon>Pseudomonadati</taxon>
        <taxon>Pseudomonadota</taxon>
        <taxon>Gammaproteobacteria</taxon>
        <taxon>Enterobacterales</taxon>
        <taxon>Enterobacteriaceae</taxon>
        <taxon>Kosakonia</taxon>
    </lineage>
</organism>
<comment type="similarity">
    <text evidence="1">Belongs to the LysR transcriptional regulatory family.</text>
</comment>
<keyword evidence="4" id="KW-0804">Transcription</keyword>
<dbReference type="EMBL" id="FMBC01000012">
    <property type="protein sequence ID" value="SCC20988.1"/>
    <property type="molecule type" value="Genomic_DNA"/>
</dbReference>
<dbReference type="GO" id="GO:0003700">
    <property type="term" value="F:DNA-binding transcription factor activity"/>
    <property type="evidence" value="ECO:0007669"/>
    <property type="project" value="InterPro"/>
</dbReference>
<dbReference type="Gene3D" id="3.40.190.290">
    <property type="match status" value="1"/>
</dbReference>
<evidence type="ECO:0000256" key="4">
    <source>
        <dbReference type="ARBA" id="ARBA00023163"/>
    </source>
</evidence>
<dbReference type="InterPro" id="IPR005119">
    <property type="entry name" value="LysR_subst-bd"/>
</dbReference>
<dbReference type="InterPro" id="IPR036390">
    <property type="entry name" value="WH_DNA-bd_sf"/>
</dbReference>
<evidence type="ECO:0000259" key="5">
    <source>
        <dbReference type="PROSITE" id="PS50931"/>
    </source>
</evidence>
<keyword evidence="3 6" id="KW-0238">DNA-binding</keyword>
<dbReference type="Proteomes" id="UP000198515">
    <property type="component" value="Unassembled WGS sequence"/>
</dbReference>
<dbReference type="InterPro" id="IPR000847">
    <property type="entry name" value="LysR_HTH_N"/>
</dbReference>
<dbReference type="FunFam" id="1.10.10.10:FF:000001">
    <property type="entry name" value="LysR family transcriptional regulator"/>
    <property type="match status" value="1"/>
</dbReference>
<keyword evidence="7" id="KW-1185">Reference proteome</keyword>
<dbReference type="Gene3D" id="1.10.10.10">
    <property type="entry name" value="Winged helix-like DNA-binding domain superfamily/Winged helix DNA-binding domain"/>
    <property type="match status" value="1"/>
</dbReference>
<keyword evidence="2" id="KW-0805">Transcription regulation</keyword>
<dbReference type="GO" id="GO:0043565">
    <property type="term" value="F:sequence-specific DNA binding"/>
    <property type="evidence" value="ECO:0007669"/>
    <property type="project" value="TreeGrafter"/>
</dbReference>
<dbReference type="OrthoDB" id="9813056at2"/>
<dbReference type="GO" id="GO:0006351">
    <property type="term" value="P:DNA-templated transcription"/>
    <property type="evidence" value="ECO:0007669"/>
    <property type="project" value="TreeGrafter"/>
</dbReference>
<dbReference type="AlphaFoldDB" id="A0A1C4CPD5"/>
<dbReference type="PROSITE" id="PS50931">
    <property type="entry name" value="HTH_LYSR"/>
    <property type="match status" value="1"/>
</dbReference>
<reference evidence="7" key="1">
    <citation type="submission" date="2016-08" db="EMBL/GenBank/DDBJ databases">
        <authorList>
            <person name="Varghese N."/>
            <person name="Submissions Spin"/>
        </authorList>
    </citation>
    <scope>NUCLEOTIDE SEQUENCE [LARGE SCALE GENOMIC DNA]</scope>
    <source>
        <strain evidence="7">REICA_142</strain>
    </source>
</reference>
<evidence type="ECO:0000256" key="2">
    <source>
        <dbReference type="ARBA" id="ARBA00023015"/>
    </source>
</evidence>
<accession>A0A1C4CPD5</accession>
<evidence type="ECO:0000313" key="6">
    <source>
        <dbReference type="EMBL" id="SCC20988.1"/>
    </source>
</evidence>
<sequence>MKNVSLNDLKAFLLVARLQSFQQAAGELGVSRSALSHAMRALETRLGVRLLHRTTRSVSLTQQGADFLQRLDPLLGALDDVLDSTRFQPQELHGTLRINANEGGARWLLRHVVADFLRAHPQVELDLVTDGRLVDIVATGFDAGVRLAEAVPRDMIAVPFGGDIRFITVAAPGYLEQAGTPQTPEDLLQHRCIAQRLPGGKRYRWEFMRDNKPLTLNVPGTLCLDNSALMVEAVVLGLGIAYVPEPYARQALDDGLAVQVLKAWCPPIAGLCLYYASHRHVPATLKAFIAAIRAVA</sequence>
<protein>
    <submittedName>
        <fullName evidence="6">DNA-binding transcriptional regulator, LysR family</fullName>
    </submittedName>
</protein>
<dbReference type="SUPFAM" id="SSF53850">
    <property type="entry name" value="Periplasmic binding protein-like II"/>
    <property type="match status" value="1"/>
</dbReference>
<dbReference type="Pfam" id="PF03466">
    <property type="entry name" value="LysR_substrate"/>
    <property type="match status" value="1"/>
</dbReference>
<dbReference type="RefSeq" id="WP_090135073.1">
    <property type="nucleotide sequence ID" value="NZ_FMBC01000012.1"/>
</dbReference>
<proteinExistence type="inferred from homology"/>
<dbReference type="SUPFAM" id="SSF46785">
    <property type="entry name" value="Winged helix' DNA-binding domain"/>
    <property type="match status" value="1"/>
</dbReference>
<evidence type="ECO:0000256" key="1">
    <source>
        <dbReference type="ARBA" id="ARBA00009437"/>
    </source>
</evidence>